<evidence type="ECO:0000256" key="10">
    <source>
        <dbReference type="ARBA" id="ARBA00022960"/>
    </source>
</evidence>
<proteinExistence type="inferred from homology"/>
<dbReference type="EMBL" id="JBHTJM010000010">
    <property type="protein sequence ID" value="MFD0964972.1"/>
    <property type="molecule type" value="Genomic_DNA"/>
</dbReference>
<comment type="caution">
    <text evidence="17">The sequence shown here is derived from an EMBL/GenBank/DDBJ whole genome shotgun (WGS) entry which is preliminary data.</text>
</comment>
<dbReference type="PROSITE" id="PS50975">
    <property type="entry name" value="ATP_GRASP"/>
    <property type="match status" value="1"/>
</dbReference>
<dbReference type="NCBIfam" id="TIGR01205">
    <property type="entry name" value="D_ala_D_alaTIGR"/>
    <property type="match status" value="1"/>
</dbReference>
<evidence type="ECO:0000256" key="4">
    <source>
        <dbReference type="ARBA" id="ARBA00010871"/>
    </source>
</evidence>
<comment type="pathway">
    <text evidence="14">Cell wall biogenesis; peptidoglycan biosynthesis.</text>
</comment>
<dbReference type="Pfam" id="PF07478">
    <property type="entry name" value="Dala_Dala_lig_C"/>
    <property type="match status" value="1"/>
</dbReference>
<dbReference type="HAMAP" id="MF_00047">
    <property type="entry name" value="Dala_Dala_lig"/>
    <property type="match status" value="1"/>
</dbReference>
<organism evidence="17 18">
    <name type="scientific">Pseudofulvibacter geojedonensis</name>
    <dbReference type="NCBI Taxonomy" id="1123758"/>
    <lineage>
        <taxon>Bacteria</taxon>
        <taxon>Pseudomonadati</taxon>
        <taxon>Bacteroidota</taxon>
        <taxon>Flavobacteriia</taxon>
        <taxon>Flavobacteriales</taxon>
        <taxon>Flavobacteriaceae</taxon>
        <taxon>Pseudofulvibacter</taxon>
    </lineage>
</organism>
<evidence type="ECO:0000256" key="2">
    <source>
        <dbReference type="ARBA" id="ARBA00001946"/>
    </source>
</evidence>
<keyword evidence="12 14" id="KW-0961">Cell wall biogenesis/degradation</keyword>
<sequence length="323" mass="36124">MSKNIAILMGGYSSEYQISINSGNVVYNAIKEHYNCYRALILKEKWVCLDEHENEFLIDKSDFSITINKTKITFDCAFNTIHGTPGEDGHIQGYLSLLGIPQTSCNLYQSALTFNKRDLLSVLKPYGIDMATSIYYNKGQEINTRKIIDTVGLPCFVKANRAGSSFGVTKVYKEEDIKAAIDISLNEDSEVLIESFLNGTEVSVGVITYKGKVTVLPITEIVSETDFFDYQAKYEGKSQEITPARITQKQAQEVSKIAKYIYETLNMSGFSRSDFIFHNGKPHFIEMNTTPGLSKESILPQQAKEAGISLVELFSNSIDEALK</sequence>
<protein>
    <recommendedName>
        <fullName evidence="5 14">D-alanine--D-alanine ligase</fullName>
        <ecNumber evidence="5 14">6.3.2.4</ecNumber>
    </recommendedName>
    <alternativeName>
        <fullName evidence="14">D-Ala-D-Ala ligase</fullName>
    </alternativeName>
    <alternativeName>
        <fullName evidence="14">D-alanylalanine synthetase</fullName>
    </alternativeName>
</protein>
<evidence type="ECO:0000313" key="17">
    <source>
        <dbReference type="EMBL" id="MFD0964972.1"/>
    </source>
</evidence>
<evidence type="ECO:0000256" key="1">
    <source>
        <dbReference type="ARBA" id="ARBA00001936"/>
    </source>
</evidence>
<keyword evidence="10 14" id="KW-0133">Cell shape</keyword>
<dbReference type="EC" id="6.3.2.4" evidence="5 14"/>
<dbReference type="NCBIfam" id="NF002527">
    <property type="entry name" value="PRK01966.1-3"/>
    <property type="match status" value="1"/>
</dbReference>
<accession>A0ABW3I5R5</accession>
<evidence type="ECO:0000256" key="8">
    <source>
        <dbReference type="ARBA" id="ARBA00022741"/>
    </source>
</evidence>
<dbReference type="Gene3D" id="3.30.1490.20">
    <property type="entry name" value="ATP-grasp fold, A domain"/>
    <property type="match status" value="1"/>
</dbReference>
<evidence type="ECO:0000256" key="14">
    <source>
        <dbReference type="HAMAP-Rule" id="MF_00047"/>
    </source>
</evidence>
<evidence type="ECO:0000256" key="7">
    <source>
        <dbReference type="ARBA" id="ARBA00022598"/>
    </source>
</evidence>
<name>A0ABW3I5R5_9FLAO</name>
<dbReference type="GO" id="GO:0008716">
    <property type="term" value="F:D-alanine-D-alanine ligase activity"/>
    <property type="evidence" value="ECO:0007669"/>
    <property type="project" value="UniProtKB-EC"/>
</dbReference>
<keyword evidence="18" id="KW-1185">Reference proteome</keyword>
<dbReference type="PANTHER" id="PTHR23132:SF23">
    <property type="entry name" value="D-ALANINE--D-ALANINE LIGASE B"/>
    <property type="match status" value="1"/>
</dbReference>
<dbReference type="InterPro" id="IPR011095">
    <property type="entry name" value="Dala_Dala_lig_C"/>
</dbReference>
<evidence type="ECO:0000256" key="15">
    <source>
        <dbReference type="PROSITE-ProRule" id="PRU00409"/>
    </source>
</evidence>
<dbReference type="InterPro" id="IPR005905">
    <property type="entry name" value="D_ala_D_ala"/>
</dbReference>
<evidence type="ECO:0000256" key="3">
    <source>
        <dbReference type="ARBA" id="ARBA00004496"/>
    </source>
</evidence>
<comment type="similarity">
    <text evidence="4 14">Belongs to the D-alanine--D-alanine ligase family.</text>
</comment>
<dbReference type="PROSITE" id="PS00843">
    <property type="entry name" value="DALA_DALA_LIGASE_1"/>
    <property type="match status" value="1"/>
</dbReference>
<dbReference type="InterPro" id="IPR013815">
    <property type="entry name" value="ATP_grasp_subdomain_1"/>
</dbReference>
<evidence type="ECO:0000313" key="18">
    <source>
        <dbReference type="Proteomes" id="UP001596997"/>
    </source>
</evidence>
<comment type="catalytic activity">
    <reaction evidence="13 14">
        <text>2 D-alanine + ATP = D-alanyl-D-alanine + ADP + phosphate + H(+)</text>
        <dbReference type="Rhea" id="RHEA:11224"/>
        <dbReference type="ChEBI" id="CHEBI:15378"/>
        <dbReference type="ChEBI" id="CHEBI:30616"/>
        <dbReference type="ChEBI" id="CHEBI:43474"/>
        <dbReference type="ChEBI" id="CHEBI:57416"/>
        <dbReference type="ChEBI" id="CHEBI:57822"/>
        <dbReference type="ChEBI" id="CHEBI:456216"/>
        <dbReference type="EC" id="6.3.2.4"/>
    </reaction>
</comment>
<dbReference type="InterPro" id="IPR011127">
    <property type="entry name" value="Dala_Dala_lig_N"/>
</dbReference>
<comment type="cofactor">
    <cofactor evidence="1">
        <name>Mn(2+)</name>
        <dbReference type="ChEBI" id="CHEBI:29035"/>
    </cofactor>
</comment>
<dbReference type="Gene3D" id="3.40.50.20">
    <property type="match status" value="1"/>
</dbReference>
<dbReference type="Gene3D" id="3.30.470.20">
    <property type="entry name" value="ATP-grasp fold, B domain"/>
    <property type="match status" value="1"/>
</dbReference>
<dbReference type="SUPFAM" id="SSF56059">
    <property type="entry name" value="Glutathione synthetase ATP-binding domain-like"/>
    <property type="match status" value="1"/>
</dbReference>
<gene>
    <name evidence="14" type="primary">ddl</name>
    <name evidence="17" type="ORF">ACFQ1O_13225</name>
</gene>
<dbReference type="PIRSF" id="PIRSF039102">
    <property type="entry name" value="Ddl/VanB"/>
    <property type="match status" value="1"/>
</dbReference>
<dbReference type="Pfam" id="PF01820">
    <property type="entry name" value="Dala_Dala_lig_N"/>
    <property type="match status" value="1"/>
</dbReference>
<evidence type="ECO:0000259" key="16">
    <source>
        <dbReference type="PROSITE" id="PS50975"/>
    </source>
</evidence>
<dbReference type="Proteomes" id="UP001596997">
    <property type="component" value="Unassembled WGS sequence"/>
</dbReference>
<evidence type="ECO:0000256" key="6">
    <source>
        <dbReference type="ARBA" id="ARBA00022490"/>
    </source>
</evidence>
<dbReference type="PROSITE" id="PS00844">
    <property type="entry name" value="DALA_DALA_LIGASE_2"/>
    <property type="match status" value="1"/>
</dbReference>
<comment type="function">
    <text evidence="14">Cell wall formation.</text>
</comment>
<dbReference type="SUPFAM" id="SSF52440">
    <property type="entry name" value="PreATP-grasp domain"/>
    <property type="match status" value="1"/>
</dbReference>
<dbReference type="RefSeq" id="WP_377716663.1">
    <property type="nucleotide sequence ID" value="NZ_JBHTJM010000010.1"/>
</dbReference>
<dbReference type="NCBIfam" id="NF002378">
    <property type="entry name" value="PRK01372.1"/>
    <property type="match status" value="1"/>
</dbReference>
<dbReference type="InterPro" id="IPR016185">
    <property type="entry name" value="PreATP-grasp_dom_sf"/>
</dbReference>
<keyword evidence="9 15" id="KW-0067">ATP-binding</keyword>
<comment type="cofactor">
    <cofactor evidence="2">
        <name>Mg(2+)</name>
        <dbReference type="ChEBI" id="CHEBI:18420"/>
    </cofactor>
</comment>
<evidence type="ECO:0000256" key="11">
    <source>
        <dbReference type="ARBA" id="ARBA00022984"/>
    </source>
</evidence>
<evidence type="ECO:0000256" key="5">
    <source>
        <dbReference type="ARBA" id="ARBA00012216"/>
    </source>
</evidence>
<keyword evidence="8 15" id="KW-0547">Nucleotide-binding</keyword>
<dbReference type="PANTHER" id="PTHR23132">
    <property type="entry name" value="D-ALANINE--D-ALANINE LIGASE"/>
    <property type="match status" value="1"/>
</dbReference>
<dbReference type="InterPro" id="IPR011761">
    <property type="entry name" value="ATP-grasp"/>
</dbReference>
<dbReference type="InterPro" id="IPR000291">
    <property type="entry name" value="D-Ala_lig_Van_CS"/>
</dbReference>
<keyword evidence="6 14" id="KW-0963">Cytoplasm</keyword>
<feature type="domain" description="ATP-grasp" evidence="16">
    <location>
        <begin position="120"/>
        <end position="319"/>
    </location>
</feature>
<keyword evidence="11 14" id="KW-0573">Peptidoglycan synthesis</keyword>
<evidence type="ECO:0000256" key="13">
    <source>
        <dbReference type="ARBA" id="ARBA00047614"/>
    </source>
</evidence>
<evidence type="ECO:0000256" key="12">
    <source>
        <dbReference type="ARBA" id="ARBA00023316"/>
    </source>
</evidence>
<evidence type="ECO:0000256" key="9">
    <source>
        <dbReference type="ARBA" id="ARBA00022840"/>
    </source>
</evidence>
<reference evidence="18" key="1">
    <citation type="journal article" date="2019" name="Int. J. Syst. Evol. Microbiol.">
        <title>The Global Catalogue of Microorganisms (GCM) 10K type strain sequencing project: providing services to taxonomists for standard genome sequencing and annotation.</title>
        <authorList>
            <consortium name="The Broad Institute Genomics Platform"/>
            <consortium name="The Broad Institute Genome Sequencing Center for Infectious Disease"/>
            <person name="Wu L."/>
            <person name="Ma J."/>
        </authorList>
    </citation>
    <scope>NUCLEOTIDE SEQUENCE [LARGE SCALE GENOMIC DNA]</scope>
    <source>
        <strain evidence="18">CCUG 62114</strain>
    </source>
</reference>
<comment type="subcellular location">
    <subcellularLocation>
        <location evidence="3 14">Cytoplasm</location>
    </subcellularLocation>
</comment>
<keyword evidence="7 14" id="KW-0436">Ligase</keyword>